<sequence length="350" mass="40533">MVEGKDIMNPTESLKSQLFRMTKVEKLQNHFGGNVNYMDLDYINDPIPRMPQWDFFEDGDIDVTKNNRFSYVPAHTHSFIEFNYMYSGSSIQYINDTKTVLHEKELLVMDKDVVQRIDYTNKNDILINIIIKTDSPYEDVFESVPQSTNEITQLIYNGTRVNSLHNNFMLFDLKDAETPRSLMNALIATGMNHSAHRQESLRFIFSALILELPNLITHKSINFADSSSDDLLPVLKYIESNFATTTLSDVSSVFRYNTNYLGNKIKTNTGKTFNELIERRRLSAAQNLMLKTNLNLTEISETIGYQNSSSLFRLFKKYLKTTPSEYKRRVHPKVPKYISNQINSKKLKNP</sequence>
<keyword evidence="1" id="KW-0805">Transcription regulation</keyword>
<dbReference type="PROSITE" id="PS00041">
    <property type="entry name" value="HTH_ARAC_FAMILY_1"/>
    <property type="match status" value="1"/>
</dbReference>
<dbReference type="GO" id="GO:0043565">
    <property type="term" value="F:sequence-specific DNA binding"/>
    <property type="evidence" value="ECO:0007669"/>
    <property type="project" value="InterPro"/>
</dbReference>
<dbReference type="InterPro" id="IPR009057">
    <property type="entry name" value="Homeodomain-like_sf"/>
</dbReference>
<dbReference type="AlphaFoldDB" id="A0A8E1RKD1"/>
<dbReference type="GO" id="GO:0003700">
    <property type="term" value="F:DNA-binding transcription factor activity"/>
    <property type="evidence" value="ECO:0007669"/>
    <property type="project" value="InterPro"/>
</dbReference>
<dbReference type="PROSITE" id="PS01124">
    <property type="entry name" value="HTH_ARAC_FAMILY_2"/>
    <property type="match status" value="1"/>
</dbReference>
<evidence type="ECO:0000256" key="3">
    <source>
        <dbReference type="ARBA" id="ARBA00023163"/>
    </source>
</evidence>
<keyword evidence="2" id="KW-0238">DNA-binding</keyword>
<dbReference type="SMART" id="SM00342">
    <property type="entry name" value="HTH_ARAC"/>
    <property type="match status" value="1"/>
</dbReference>
<dbReference type="InterPro" id="IPR014710">
    <property type="entry name" value="RmlC-like_jellyroll"/>
</dbReference>
<dbReference type="SUPFAM" id="SSF51182">
    <property type="entry name" value="RmlC-like cupins"/>
    <property type="match status" value="1"/>
</dbReference>
<evidence type="ECO:0000259" key="4">
    <source>
        <dbReference type="PROSITE" id="PS01124"/>
    </source>
</evidence>
<feature type="domain" description="HTH araC/xylS-type" evidence="4">
    <location>
        <begin position="232"/>
        <end position="329"/>
    </location>
</feature>
<dbReference type="Pfam" id="PF12833">
    <property type="entry name" value="HTH_18"/>
    <property type="match status" value="1"/>
</dbReference>
<gene>
    <name evidence="5" type="ORF">FC95_GL000684</name>
</gene>
<dbReference type="InterPro" id="IPR018062">
    <property type="entry name" value="HTH_AraC-typ_CS"/>
</dbReference>
<dbReference type="InterPro" id="IPR018060">
    <property type="entry name" value="HTH_AraC"/>
</dbReference>
<dbReference type="EMBL" id="AYYV01000014">
    <property type="protein sequence ID" value="KRM53598.1"/>
    <property type="molecule type" value="Genomic_DNA"/>
</dbReference>
<reference evidence="5 6" key="1">
    <citation type="journal article" date="2015" name="Genome Announc.">
        <title>Expanding the biotechnology potential of lactobacilli through comparative genomics of 213 strains and associated genera.</title>
        <authorList>
            <person name="Sun Z."/>
            <person name="Harris H.M."/>
            <person name="McCann A."/>
            <person name="Guo C."/>
            <person name="Argimon S."/>
            <person name="Zhang W."/>
            <person name="Yang X."/>
            <person name="Jeffery I.B."/>
            <person name="Cooney J.C."/>
            <person name="Kagawa T.F."/>
            <person name="Liu W."/>
            <person name="Song Y."/>
            <person name="Salvetti E."/>
            <person name="Wrobel A."/>
            <person name="Rasinkangas P."/>
            <person name="Parkhill J."/>
            <person name="Rea M.C."/>
            <person name="O'Sullivan O."/>
            <person name="Ritari J."/>
            <person name="Douillard F.P."/>
            <person name="Paul Ross R."/>
            <person name="Yang R."/>
            <person name="Briner A.E."/>
            <person name="Felis G.E."/>
            <person name="de Vos W.M."/>
            <person name="Barrangou R."/>
            <person name="Klaenhammer T.R."/>
            <person name="Caufield P.W."/>
            <person name="Cui Y."/>
            <person name="Zhang H."/>
            <person name="O'Toole P.W."/>
        </authorList>
    </citation>
    <scope>NUCLEOTIDE SEQUENCE [LARGE SCALE GENOMIC DNA]</scope>
    <source>
        <strain evidence="5 6">DSM 20587</strain>
    </source>
</reference>
<evidence type="ECO:0000313" key="5">
    <source>
        <dbReference type="EMBL" id="KRM53598.1"/>
    </source>
</evidence>
<dbReference type="PANTHER" id="PTHR43280">
    <property type="entry name" value="ARAC-FAMILY TRANSCRIPTIONAL REGULATOR"/>
    <property type="match status" value="1"/>
</dbReference>
<proteinExistence type="predicted"/>
<comment type="caution">
    <text evidence="5">The sequence shown here is derived from an EMBL/GenBank/DDBJ whole genome shotgun (WGS) entry which is preliminary data.</text>
</comment>
<dbReference type="InterPro" id="IPR011051">
    <property type="entry name" value="RmlC_Cupin_sf"/>
</dbReference>
<dbReference type="PANTHER" id="PTHR43280:SF28">
    <property type="entry name" value="HTH-TYPE TRANSCRIPTIONAL ACTIVATOR RHAS"/>
    <property type="match status" value="1"/>
</dbReference>
<keyword evidence="3" id="KW-0804">Transcription</keyword>
<dbReference type="Gene3D" id="2.60.120.10">
    <property type="entry name" value="Jelly Rolls"/>
    <property type="match status" value="1"/>
</dbReference>
<dbReference type="Proteomes" id="UP000051164">
    <property type="component" value="Unassembled WGS sequence"/>
</dbReference>
<evidence type="ECO:0000256" key="2">
    <source>
        <dbReference type="ARBA" id="ARBA00023125"/>
    </source>
</evidence>
<evidence type="ECO:0000313" key="6">
    <source>
        <dbReference type="Proteomes" id="UP000051164"/>
    </source>
</evidence>
<dbReference type="Gene3D" id="1.10.10.60">
    <property type="entry name" value="Homeodomain-like"/>
    <property type="match status" value="2"/>
</dbReference>
<name>A0A8E1RKD1_LENKE</name>
<protein>
    <submittedName>
        <fullName evidence="5">Transcriptional regulator, AraC family</fullName>
    </submittedName>
</protein>
<evidence type="ECO:0000256" key="1">
    <source>
        <dbReference type="ARBA" id="ARBA00023015"/>
    </source>
</evidence>
<organism evidence="5 6">
    <name type="scientific">Lentilactobacillus kefiri DSM 20587 = JCM 5818</name>
    <dbReference type="NCBI Taxonomy" id="1423764"/>
    <lineage>
        <taxon>Bacteria</taxon>
        <taxon>Bacillati</taxon>
        <taxon>Bacillota</taxon>
        <taxon>Bacilli</taxon>
        <taxon>Lactobacillales</taxon>
        <taxon>Lactobacillaceae</taxon>
        <taxon>Lentilactobacillus</taxon>
    </lineage>
</organism>
<dbReference type="SUPFAM" id="SSF46689">
    <property type="entry name" value="Homeodomain-like"/>
    <property type="match status" value="1"/>
</dbReference>
<accession>A0A8E1RKD1</accession>